<dbReference type="GO" id="GO:0005524">
    <property type="term" value="F:ATP binding"/>
    <property type="evidence" value="ECO:0007669"/>
    <property type="project" value="UniProtKB-KW"/>
</dbReference>
<evidence type="ECO:0000256" key="3">
    <source>
        <dbReference type="ARBA" id="ARBA00022840"/>
    </source>
</evidence>
<dbReference type="Pfam" id="PF17912">
    <property type="entry name" value="OB_MalK"/>
    <property type="match status" value="1"/>
</dbReference>
<dbReference type="InterPro" id="IPR040582">
    <property type="entry name" value="OB_MalK-like"/>
</dbReference>
<evidence type="ECO:0000313" key="6">
    <source>
        <dbReference type="EMBL" id="PZR78416.1"/>
    </source>
</evidence>
<evidence type="ECO:0000313" key="8">
    <source>
        <dbReference type="Proteomes" id="UP000606991"/>
    </source>
</evidence>
<evidence type="ECO:0000256" key="1">
    <source>
        <dbReference type="ARBA" id="ARBA00022448"/>
    </source>
</evidence>
<evidence type="ECO:0000313" key="5">
    <source>
        <dbReference type="EMBL" id="MBJ7593521.1"/>
    </source>
</evidence>
<dbReference type="CDD" id="cd03301">
    <property type="entry name" value="ABC_MalK_N"/>
    <property type="match status" value="1"/>
</dbReference>
<dbReference type="PANTHER" id="PTHR43875">
    <property type="entry name" value="MALTODEXTRIN IMPORT ATP-BINDING PROTEIN MSMX"/>
    <property type="match status" value="1"/>
</dbReference>
<dbReference type="InterPro" id="IPR017871">
    <property type="entry name" value="ABC_transporter-like_CS"/>
</dbReference>
<protein>
    <submittedName>
        <fullName evidence="5 6">Glycerol-3-phosphate ABC transporter ATP-binding protein</fullName>
    </submittedName>
</protein>
<dbReference type="EMBL" id="QHBU01000257">
    <property type="protein sequence ID" value="PZR78416.1"/>
    <property type="molecule type" value="Genomic_DNA"/>
</dbReference>
<dbReference type="GO" id="GO:0016887">
    <property type="term" value="F:ATP hydrolysis activity"/>
    <property type="evidence" value="ECO:0007669"/>
    <property type="project" value="InterPro"/>
</dbReference>
<dbReference type="GO" id="GO:0140359">
    <property type="term" value="F:ABC-type transporter activity"/>
    <property type="evidence" value="ECO:0007669"/>
    <property type="project" value="InterPro"/>
</dbReference>
<dbReference type="Proteomes" id="UP000606991">
    <property type="component" value="Unassembled WGS sequence"/>
</dbReference>
<dbReference type="InterPro" id="IPR027417">
    <property type="entry name" value="P-loop_NTPase"/>
</dbReference>
<dbReference type="GO" id="GO:0008643">
    <property type="term" value="P:carbohydrate transport"/>
    <property type="evidence" value="ECO:0007669"/>
    <property type="project" value="InterPro"/>
</dbReference>
<dbReference type="AlphaFoldDB" id="A0A2W5Z6P1"/>
<dbReference type="RefSeq" id="WP_337308878.1">
    <property type="nucleotide sequence ID" value="NZ_JAEKNS010000022.1"/>
</dbReference>
<dbReference type="InterPro" id="IPR003593">
    <property type="entry name" value="AAA+_ATPase"/>
</dbReference>
<keyword evidence="3 6" id="KW-0067">ATP-binding</keyword>
<dbReference type="SUPFAM" id="SSF52540">
    <property type="entry name" value="P-loop containing nucleoside triphosphate hydrolases"/>
    <property type="match status" value="1"/>
</dbReference>
<dbReference type="PROSITE" id="PS00211">
    <property type="entry name" value="ABC_TRANSPORTER_1"/>
    <property type="match status" value="1"/>
</dbReference>
<keyword evidence="1" id="KW-0813">Transport</keyword>
<reference evidence="6 7" key="1">
    <citation type="journal article" date="2017" name="Nature">
        <title>Atmospheric trace gases support primary production in Antarctic desert surface soil.</title>
        <authorList>
            <person name="Ji M."/>
            <person name="Greening C."/>
            <person name="Vanwonterghem I."/>
            <person name="Carere C.R."/>
            <person name="Bay S.K."/>
            <person name="Steen J.A."/>
            <person name="Montgomery K."/>
            <person name="Lines T."/>
            <person name="Beardall J."/>
            <person name="van Dorst J."/>
            <person name="Snape I."/>
            <person name="Stott M.B."/>
            <person name="Hugenholtz P."/>
            <person name="Ferrari B.C."/>
        </authorList>
    </citation>
    <scope>NUCLEOTIDE SEQUENCE [LARGE SCALE GENOMIC DNA]</scope>
    <source>
        <strain evidence="6">RRmetagenome_bin12</strain>
    </source>
</reference>
<comment type="caution">
    <text evidence="6">The sequence shown here is derived from an EMBL/GenBank/DDBJ whole genome shotgun (WGS) entry which is preliminary data.</text>
</comment>
<sequence>MARIAFEQMDKRYPGAEGLAVDDLNLEINDGEFLVLVGPSGCGKTTALRCLAGLEDISGGQIIIGDRVVNDLPPKSRDIAMVFQSYALYPHMTVFENMAFSIRMRKRPKPEIDTKVREAAQILGLENLLDRKPGALSGGQRQRVALGRAIVRDPAAFLMDEPLSNLDAKLRVQTRAEIARLHQRLGTTIVYVTHDQVEAMTMGDRIAVMRDGVLQQVGTPKMLYEAPANRFVAGFIGSPAMNFLTGRVRTDGDRVSLALDGLDMPLSGRAAATARTRGNDSELVVGMRPEHFDAADSATDGTISVPATVEVVEFLGNEELIHANVAGNDVVALVPASRGMAVGDNVTLVISDSVVHAFDPTNDAVITVGEGRASPARVSGLTPN</sequence>
<dbReference type="InterPro" id="IPR047641">
    <property type="entry name" value="ABC_transpr_MalK/UgpC-like"/>
</dbReference>
<dbReference type="InterPro" id="IPR003439">
    <property type="entry name" value="ABC_transporter-like_ATP-bd"/>
</dbReference>
<dbReference type="InterPro" id="IPR012340">
    <property type="entry name" value="NA-bd_OB-fold"/>
</dbReference>
<dbReference type="InterPro" id="IPR008995">
    <property type="entry name" value="Mo/tungstate-bd_C_term_dom"/>
</dbReference>
<accession>A0A934JZW0</accession>
<dbReference type="SUPFAM" id="SSF50331">
    <property type="entry name" value="MOP-like"/>
    <property type="match status" value="1"/>
</dbReference>
<evidence type="ECO:0000256" key="2">
    <source>
        <dbReference type="ARBA" id="ARBA00022741"/>
    </source>
</evidence>
<accession>A0A2W5Z6P1</accession>
<dbReference type="Proteomes" id="UP000248724">
    <property type="component" value="Unassembled WGS sequence"/>
</dbReference>
<dbReference type="FunFam" id="3.40.50.300:FF:000042">
    <property type="entry name" value="Maltose/maltodextrin ABC transporter, ATP-binding protein"/>
    <property type="match status" value="1"/>
</dbReference>
<proteinExistence type="predicted"/>
<dbReference type="Gene3D" id="2.40.50.100">
    <property type="match status" value="1"/>
</dbReference>
<evidence type="ECO:0000259" key="4">
    <source>
        <dbReference type="PROSITE" id="PS50893"/>
    </source>
</evidence>
<organism evidence="6 7">
    <name type="scientific">Candidatus Aeolococcus gillhamiae</name>
    <dbReference type="NCBI Taxonomy" id="3127015"/>
    <lineage>
        <taxon>Bacteria</taxon>
        <taxon>Bacillati</taxon>
        <taxon>Candidatus Dormiibacterota</taxon>
        <taxon>Candidatus Dormibacteria</taxon>
        <taxon>Candidatus Aeolococcales</taxon>
        <taxon>Candidatus Aeolococcaceae</taxon>
        <taxon>Candidatus Aeolococcus</taxon>
    </lineage>
</organism>
<dbReference type="Pfam" id="PF00005">
    <property type="entry name" value="ABC_tran"/>
    <property type="match status" value="1"/>
</dbReference>
<dbReference type="PANTHER" id="PTHR43875:SF1">
    <property type="entry name" value="OSMOPROTECTIVE COMPOUNDS UPTAKE ATP-BINDING PROTEIN GGTA"/>
    <property type="match status" value="1"/>
</dbReference>
<reference evidence="5 8" key="3">
    <citation type="submission" date="2020-10" db="EMBL/GenBank/DDBJ databases">
        <title>Ca. Dormibacterota MAGs.</title>
        <authorList>
            <person name="Montgomery K."/>
        </authorList>
    </citation>
    <scope>NUCLEOTIDE SEQUENCE [LARGE SCALE GENOMIC DNA]</scope>
    <source>
        <strain evidence="5">SC8812_S17_18</strain>
    </source>
</reference>
<dbReference type="SMART" id="SM00382">
    <property type="entry name" value="AAA"/>
    <property type="match status" value="1"/>
</dbReference>
<dbReference type="GO" id="GO:0055052">
    <property type="term" value="C:ATP-binding cassette (ABC) transporter complex, substrate-binding subunit-containing"/>
    <property type="evidence" value="ECO:0007669"/>
    <property type="project" value="TreeGrafter"/>
</dbReference>
<dbReference type="EMBL" id="JAEKNS010000022">
    <property type="protein sequence ID" value="MBJ7593521.1"/>
    <property type="molecule type" value="Genomic_DNA"/>
</dbReference>
<name>A0A2W5Z6P1_9BACT</name>
<keyword evidence="2" id="KW-0547">Nucleotide-binding</keyword>
<dbReference type="InterPro" id="IPR015855">
    <property type="entry name" value="ABC_transpr_MalK-like"/>
</dbReference>
<dbReference type="PROSITE" id="PS50893">
    <property type="entry name" value="ABC_TRANSPORTER_2"/>
    <property type="match status" value="1"/>
</dbReference>
<dbReference type="Gene3D" id="2.40.50.140">
    <property type="entry name" value="Nucleic acid-binding proteins"/>
    <property type="match status" value="1"/>
</dbReference>
<dbReference type="Gene3D" id="3.40.50.300">
    <property type="entry name" value="P-loop containing nucleotide triphosphate hydrolases"/>
    <property type="match status" value="1"/>
</dbReference>
<dbReference type="NCBIfam" id="NF008653">
    <property type="entry name" value="PRK11650.1"/>
    <property type="match status" value="1"/>
</dbReference>
<reference evidence="6" key="2">
    <citation type="submission" date="2018-05" db="EMBL/GenBank/DDBJ databases">
        <authorList>
            <person name="Ferrari B."/>
        </authorList>
    </citation>
    <scope>NUCLEOTIDE SEQUENCE</scope>
    <source>
        <strain evidence="6">RRmetagenome_bin12</strain>
    </source>
</reference>
<evidence type="ECO:0000313" key="7">
    <source>
        <dbReference type="Proteomes" id="UP000248724"/>
    </source>
</evidence>
<feature type="domain" description="ABC transporter" evidence="4">
    <location>
        <begin position="4"/>
        <end position="236"/>
    </location>
</feature>
<gene>
    <name evidence="5" type="primary">ugpC</name>
    <name evidence="6" type="ORF">DLM65_12945</name>
    <name evidence="5" type="ORF">JF886_01450</name>
</gene>